<organism evidence="1">
    <name type="scientific">Anguilla anguilla</name>
    <name type="common">European freshwater eel</name>
    <name type="synonym">Muraena anguilla</name>
    <dbReference type="NCBI Taxonomy" id="7936"/>
    <lineage>
        <taxon>Eukaryota</taxon>
        <taxon>Metazoa</taxon>
        <taxon>Chordata</taxon>
        <taxon>Craniata</taxon>
        <taxon>Vertebrata</taxon>
        <taxon>Euteleostomi</taxon>
        <taxon>Actinopterygii</taxon>
        <taxon>Neopterygii</taxon>
        <taxon>Teleostei</taxon>
        <taxon>Anguilliformes</taxon>
        <taxon>Anguillidae</taxon>
        <taxon>Anguilla</taxon>
    </lineage>
</organism>
<evidence type="ECO:0000313" key="1">
    <source>
        <dbReference type="EMBL" id="JAH26199.1"/>
    </source>
</evidence>
<dbReference type="AlphaFoldDB" id="A0A0E9RAR4"/>
<reference evidence="1" key="1">
    <citation type="submission" date="2014-11" db="EMBL/GenBank/DDBJ databases">
        <authorList>
            <person name="Amaro Gonzalez C."/>
        </authorList>
    </citation>
    <scope>NUCLEOTIDE SEQUENCE</scope>
</reference>
<proteinExistence type="predicted"/>
<reference evidence="1" key="2">
    <citation type="journal article" date="2015" name="Fish Shellfish Immunol.">
        <title>Early steps in the European eel (Anguilla anguilla)-Vibrio vulnificus interaction in the gills: Role of the RtxA13 toxin.</title>
        <authorList>
            <person name="Callol A."/>
            <person name="Pajuelo D."/>
            <person name="Ebbesson L."/>
            <person name="Teles M."/>
            <person name="MacKenzie S."/>
            <person name="Amaro C."/>
        </authorList>
    </citation>
    <scope>NUCLEOTIDE SEQUENCE</scope>
</reference>
<protein>
    <submittedName>
        <fullName evidence="1">Uncharacterized protein</fullName>
    </submittedName>
</protein>
<accession>A0A0E9RAR4</accession>
<name>A0A0E9RAR4_ANGAN</name>
<dbReference type="EMBL" id="GBXM01082378">
    <property type="protein sequence ID" value="JAH26199.1"/>
    <property type="molecule type" value="Transcribed_RNA"/>
</dbReference>
<sequence>MNERTARLLTQGRVETEVMSLMGGGGTNGNWE</sequence>